<protein>
    <submittedName>
        <fullName evidence="1">Uncharacterized protein</fullName>
    </submittedName>
</protein>
<keyword evidence="2" id="KW-1185">Reference proteome</keyword>
<evidence type="ECO:0000313" key="2">
    <source>
        <dbReference type="Proteomes" id="UP000322873"/>
    </source>
</evidence>
<dbReference type="AlphaFoldDB" id="A0A5M9JYR9"/>
<reference evidence="1 2" key="1">
    <citation type="submission" date="2019-06" db="EMBL/GenBank/DDBJ databases">
        <title>Genome Sequence of the Brown Rot Fungal Pathogen Monilinia fructicola.</title>
        <authorList>
            <person name="De Miccolis Angelini R.M."/>
            <person name="Landi L."/>
            <person name="Abate D."/>
            <person name="Pollastro S."/>
            <person name="Romanazzi G."/>
            <person name="Faretra F."/>
        </authorList>
    </citation>
    <scope>NUCLEOTIDE SEQUENCE [LARGE SCALE GENOMIC DNA]</scope>
    <source>
        <strain evidence="1 2">Mfrc123</strain>
    </source>
</reference>
<comment type="caution">
    <text evidence="1">The sequence shown here is derived from an EMBL/GenBank/DDBJ whole genome shotgun (WGS) entry which is preliminary data.</text>
</comment>
<name>A0A5M9JYR9_MONFR</name>
<accession>A0A5M9JYR9</accession>
<dbReference type="Proteomes" id="UP000322873">
    <property type="component" value="Unassembled WGS sequence"/>
</dbReference>
<dbReference type="EMBL" id="VICG01000003">
    <property type="protein sequence ID" value="KAA8573807.1"/>
    <property type="molecule type" value="Genomic_DNA"/>
</dbReference>
<proteinExistence type="predicted"/>
<sequence>MDKASILEKAESTNKIYGYVFEMKLPKDFEAREKRIVDFEDAVLRRKIYQILANDTSKAFQIPTRKVTPEMIKARAFGFSVLDCVGNTSQLDTEQSG</sequence>
<organism evidence="1 2">
    <name type="scientific">Monilinia fructicola</name>
    <name type="common">Brown rot fungus</name>
    <name type="synonym">Ciboria fructicola</name>
    <dbReference type="NCBI Taxonomy" id="38448"/>
    <lineage>
        <taxon>Eukaryota</taxon>
        <taxon>Fungi</taxon>
        <taxon>Dikarya</taxon>
        <taxon>Ascomycota</taxon>
        <taxon>Pezizomycotina</taxon>
        <taxon>Leotiomycetes</taxon>
        <taxon>Helotiales</taxon>
        <taxon>Sclerotiniaceae</taxon>
        <taxon>Monilinia</taxon>
    </lineage>
</organism>
<evidence type="ECO:0000313" key="1">
    <source>
        <dbReference type="EMBL" id="KAA8573807.1"/>
    </source>
</evidence>
<gene>
    <name evidence="1" type="ORF">EYC84_005363</name>
</gene>